<reference evidence="1" key="2">
    <citation type="submission" date="2025-09" db="UniProtKB">
        <authorList>
            <consortium name="EnsemblPlants"/>
        </authorList>
    </citation>
    <scope>IDENTIFICATION</scope>
</reference>
<name>A0ACD5VYA6_AVESA</name>
<reference evidence="1" key="1">
    <citation type="submission" date="2021-05" db="EMBL/GenBank/DDBJ databases">
        <authorList>
            <person name="Scholz U."/>
            <person name="Mascher M."/>
            <person name="Fiebig A."/>
        </authorList>
    </citation>
    <scope>NUCLEOTIDE SEQUENCE [LARGE SCALE GENOMIC DNA]</scope>
</reference>
<organism evidence="1 2">
    <name type="scientific">Avena sativa</name>
    <name type="common">Oat</name>
    <dbReference type="NCBI Taxonomy" id="4498"/>
    <lineage>
        <taxon>Eukaryota</taxon>
        <taxon>Viridiplantae</taxon>
        <taxon>Streptophyta</taxon>
        <taxon>Embryophyta</taxon>
        <taxon>Tracheophyta</taxon>
        <taxon>Spermatophyta</taxon>
        <taxon>Magnoliopsida</taxon>
        <taxon>Liliopsida</taxon>
        <taxon>Poales</taxon>
        <taxon>Poaceae</taxon>
        <taxon>BOP clade</taxon>
        <taxon>Pooideae</taxon>
        <taxon>Poodae</taxon>
        <taxon>Poeae</taxon>
        <taxon>Poeae Chloroplast Group 1 (Aveneae type)</taxon>
        <taxon>Aveninae</taxon>
        <taxon>Avena</taxon>
    </lineage>
</organism>
<accession>A0ACD5VYA6</accession>
<proteinExistence type="predicted"/>
<evidence type="ECO:0000313" key="2">
    <source>
        <dbReference type="Proteomes" id="UP001732700"/>
    </source>
</evidence>
<dbReference type="EnsemblPlants" id="AVESA.00010b.r2.3DG0544290.1">
    <property type="protein sequence ID" value="AVESA.00010b.r2.3DG0544290.1.CDS"/>
    <property type="gene ID" value="AVESA.00010b.r2.3DG0544290"/>
</dbReference>
<protein>
    <submittedName>
        <fullName evidence="1">Uncharacterized protein</fullName>
    </submittedName>
</protein>
<sequence>MGRENSPFPRFKTKSVLLLSSLSLNSSSLRPGFLLPPSFPPSPPMVSMAAAADDDHDHHRVANRASPPSGPPPPAPAPAPVQPQPHRRRLHSFSFPTLSWGTHRLLRCSKNPASSPPPAAPETPSPEKEKARPSADGAAGGGSPQRAPQRPWNLRTRRSATAAPRVAGPDDAPDAAAAEGAPARHAEPSGKRGFSVLLSKDEIAEDFALFRGTRPPRRPKKRPRTVQRQIDSLCPGFCLADVTPETYKIEER</sequence>
<evidence type="ECO:0000313" key="1">
    <source>
        <dbReference type="EnsemblPlants" id="AVESA.00010b.r2.3DG0544290.1.CDS"/>
    </source>
</evidence>
<keyword evidence="2" id="KW-1185">Reference proteome</keyword>
<dbReference type="Proteomes" id="UP001732700">
    <property type="component" value="Chromosome 3D"/>
</dbReference>